<evidence type="ECO:0000313" key="10">
    <source>
        <dbReference type="Proteomes" id="UP000253740"/>
    </source>
</evidence>
<evidence type="ECO:0000256" key="6">
    <source>
        <dbReference type="ARBA" id="ARBA00023211"/>
    </source>
</evidence>
<dbReference type="PANTHER" id="PTHR12992">
    <property type="entry name" value="NUDIX HYDROLASE"/>
    <property type="match status" value="1"/>
</dbReference>
<evidence type="ECO:0000256" key="4">
    <source>
        <dbReference type="ARBA" id="ARBA00022801"/>
    </source>
</evidence>
<keyword evidence="10" id="KW-1185">Reference proteome</keyword>
<gene>
    <name evidence="8" type="ORF">MBSD_0283</name>
    <name evidence="9" type="ORF">MBSD_n2739</name>
</gene>
<comment type="cofactor">
    <cofactor evidence="2">
        <name>Mg(2+)</name>
        <dbReference type="ChEBI" id="CHEBI:18420"/>
    </cofactor>
</comment>
<keyword evidence="6" id="KW-0464">Manganese</keyword>
<evidence type="ECO:0000256" key="2">
    <source>
        <dbReference type="ARBA" id="ARBA00001946"/>
    </source>
</evidence>
<accession>A0A0K8QR89</accession>
<dbReference type="Pfam" id="PF00293">
    <property type="entry name" value="NUDIX"/>
    <property type="match status" value="1"/>
</dbReference>
<dbReference type="HOGENOM" id="CLU_040940_5_1_6"/>
<dbReference type="SUPFAM" id="SSF55811">
    <property type="entry name" value="Nudix"/>
    <property type="match status" value="1"/>
</dbReference>
<dbReference type="EMBL" id="DF970270">
    <property type="protein sequence ID" value="GAP67415.1"/>
    <property type="molecule type" value="Genomic_DNA"/>
</dbReference>
<dbReference type="CDD" id="cd03426">
    <property type="entry name" value="NUDIX_CoAse_Nudt7"/>
    <property type="match status" value="1"/>
</dbReference>
<dbReference type="GO" id="GO:0046872">
    <property type="term" value="F:metal ion binding"/>
    <property type="evidence" value="ECO:0007669"/>
    <property type="project" value="UniProtKB-KW"/>
</dbReference>
<dbReference type="InterPro" id="IPR045121">
    <property type="entry name" value="CoAse"/>
</dbReference>
<dbReference type="InterPro" id="IPR015797">
    <property type="entry name" value="NUDIX_hydrolase-like_dom_sf"/>
</dbReference>
<dbReference type="InterPro" id="IPR000086">
    <property type="entry name" value="NUDIX_hydrolase_dom"/>
</dbReference>
<reference evidence="8" key="1">
    <citation type="submission" date="2015-03" db="EMBL/GenBank/DDBJ databases">
        <title>Draft genome sequence of Mizugakiibacter sediminis skMP5.</title>
        <authorList>
            <person name="Watanabe T."/>
            <person name="Kojima H."/>
            <person name="Fukui M."/>
        </authorList>
    </citation>
    <scope>NUCLEOTIDE SEQUENCE</scope>
    <source>
        <strain evidence="8">SkMP5</strain>
    </source>
</reference>
<proteinExistence type="predicted"/>
<sequence length="197" mass="21505">MNPPLLRALHPLDAPPSPPGWNHAELADLLGEAPRTPAAVLVPVFDGAEPALLFTRRTEHLRHHAGQVAFPGGRIEAADAGAVEAALRESEEEIGLARDAVRPLGYLDCFETVSGFCVTPVVARVARGTPLRPHPGEVAEVFEVPLTFFLDPANLHTRRMDYRGRPREVYEFRHGGHVIWGVTAGILVNLLRRMGTP</sequence>
<feature type="domain" description="Nudix hydrolase" evidence="7">
    <location>
        <begin position="35"/>
        <end position="166"/>
    </location>
</feature>
<reference evidence="9" key="2">
    <citation type="submission" date="2015-08" db="EMBL/GenBank/DDBJ databases">
        <title>Complete DNA Sequence of Pseudomonas syringae pv. actinidiae, the Causal Agent of Kiwifruit Canker Disease.</title>
        <authorList>
            <person name="Rikkerink E.H.A."/>
            <person name="Fineran P.C."/>
        </authorList>
    </citation>
    <scope>NUCLEOTIDE SEQUENCE</scope>
    <source>
        <strain evidence="9">SkMP5</strain>
    </source>
</reference>
<organism evidence="9">
    <name type="scientific">Mizugakiibacter sediminis</name>
    <dbReference type="NCBI Taxonomy" id="1475481"/>
    <lineage>
        <taxon>Bacteria</taxon>
        <taxon>Pseudomonadati</taxon>
        <taxon>Pseudomonadota</taxon>
        <taxon>Gammaproteobacteria</taxon>
        <taxon>Lysobacterales</taxon>
        <taxon>Rhodanobacteraceae</taxon>
        <taxon>Mizugakiibacter</taxon>
    </lineage>
</organism>
<evidence type="ECO:0000256" key="1">
    <source>
        <dbReference type="ARBA" id="ARBA00001936"/>
    </source>
</evidence>
<dbReference type="Proteomes" id="UP000253740">
    <property type="component" value="Unassembled WGS sequence"/>
</dbReference>
<dbReference type="EMBL" id="DF952378">
    <property type="protein sequence ID" value="GAN43773.1"/>
    <property type="molecule type" value="Genomic_DNA"/>
</dbReference>
<dbReference type="PROSITE" id="PS51462">
    <property type="entry name" value="NUDIX"/>
    <property type="match status" value="1"/>
</dbReference>
<evidence type="ECO:0000259" key="7">
    <source>
        <dbReference type="PROSITE" id="PS51462"/>
    </source>
</evidence>
<name>A0A0K8QR89_9GAMM</name>
<dbReference type="PANTHER" id="PTHR12992:SF11">
    <property type="entry name" value="MITOCHONDRIAL COENZYME A DIPHOSPHATASE NUDT8"/>
    <property type="match status" value="1"/>
</dbReference>
<evidence type="ECO:0000313" key="8">
    <source>
        <dbReference type="EMBL" id="GAN43773.1"/>
    </source>
</evidence>
<evidence type="ECO:0000256" key="3">
    <source>
        <dbReference type="ARBA" id="ARBA00022723"/>
    </source>
</evidence>
<protein>
    <submittedName>
        <fullName evidence="9">NTP pyrophosphohydrolase</fullName>
    </submittedName>
    <submittedName>
        <fullName evidence="8">NUDIX hydrolase</fullName>
    </submittedName>
</protein>
<keyword evidence="5" id="KW-0460">Magnesium</keyword>
<keyword evidence="4 9" id="KW-0378">Hydrolase</keyword>
<evidence type="ECO:0000313" key="9">
    <source>
        <dbReference type="EMBL" id="GAP67415.1"/>
    </source>
</evidence>
<evidence type="ECO:0000256" key="5">
    <source>
        <dbReference type="ARBA" id="ARBA00022842"/>
    </source>
</evidence>
<comment type="cofactor">
    <cofactor evidence="1">
        <name>Mn(2+)</name>
        <dbReference type="ChEBI" id="CHEBI:29035"/>
    </cofactor>
</comment>
<dbReference type="NCBIfam" id="NF007980">
    <property type="entry name" value="PRK10707.1"/>
    <property type="match status" value="1"/>
</dbReference>
<dbReference type="AlphaFoldDB" id="A0A0K8QR89"/>
<dbReference type="GO" id="GO:0010945">
    <property type="term" value="F:coenzyme A diphosphatase activity"/>
    <property type="evidence" value="ECO:0007669"/>
    <property type="project" value="InterPro"/>
</dbReference>
<keyword evidence="3" id="KW-0479">Metal-binding</keyword>
<dbReference type="Gene3D" id="3.90.79.10">
    <property type="entry name" value="Nucleoside Triphosphate Pyrophosphohydrolase"/>
    <property type="match status" value="1"/>
</dbReference>